<keyword evidence="3" id="KW-1185">Reference proteome</keyword>
<reference evidence="2 3" key="1">
    <citation type="submission" date="2016-03" db="EMBL/GenBank/DDBJ databases">
        <title>How can Kluyveromyces marxianus grow so fast - potential evolutionary course in Saccharomyces Complex revealed by comparative genomics.</title>
        <authorList>
            <person name="Mo W."/>
            <person name="Lu W."/>
            <person name="Yang X."/>
            <person name="Qi J."/>
            <person name="Lv H."/>
        </authorList>
    </citation>
    <scope>NUCLEOTIDE SEQUENCE [LARGE SCALE GENOMIC DNA]</scope>
    <source>
        <strain evidence="2 3">FIM1</strain>
    </source>
</reference>
<dbReference type="SUPFAM" id="SSF50182">
    <property type="entry name" value="Sm-like ribonucleoproteins"/>
    <property type="match status" value="1"/>
</dbReference>
<dbReference type="PANTHER" id="PTHR13110">
    <property type="entry name" value="U6 SNRNA-ASSOCIATED SM-LIKE PROTEIN LSM3"/>
    <property type="match status" value="1"/>
</dbReference>
<organism evidence="2 3">
    <name type="scientific">Kluyveromyces marxianus</name>
    <name type="common">Yeast</name>
    <name type="synonym">Candida kefyr</name>
    <dbReference type="NCBI Taxonomy" id="4911"/>
    <lineage>
        <taxon>Eukaryota</taxon>
        <taxon>Fungi</taxon>
        <taxon>Dikarya</taxon>
        <taxon>Ascomycota</taxon>
        <taxon>Saccharomycotina</taxon>
        <taxon>Saccharomycetes</taxon>
        <taxon>Saccharomycetales</taxon>
        <taxon>Saccharomycetaceae</taxon>
        <taxon>Kluyveromyces</taxon>
    </lineage>
</organism>
<evidence type="ECO:0000259" key="1">
    <source>
        <dbReference type="PROSITE" id="PS52002"/>
    </source>
</evidence>
<evidence type="ECO:0000313" key="3">
    <source>
        <dbReference type="Proteomes" id="UP000422736"/>
    </source>
</evidence>
<dbReference type="InterPro" id="IPR010920">
    <property type="entry name" value="LSM_dom_sf"/>
</dbReference>
<evidence type="ECO:0000313" key="2">
    <source>
        <dbReference type="EMBL" id="QGN16554.1"/>
    </source>
</evidence>
<name>A0ABX6EXT7_KLUMA</name>
<feature type="domain" description="Sm" evidence="1">
    <location>
        <begin position="72"/>
        <end position="151"/>
    </location>
</feature>
<dbReference type="InterPro" id="IPR001163">
    <property type="entry name" value="Sm_dom_euk/arc"/>
</dbReference>
<dbReference type="InterPro" id="IPR047575">
    <property type="entry name" value="Sm"/>
</dbReference>
<sequence>MLINLHCRGMRTNVEGIKGFLDGLLRVVFWCVKLIEQLNLRQENLLLVSAFFFIESRRIRIINRKEEDMSDTPLDLLKLNLDGRVYVKLRDARELVGTLQAFDSHCNIVLSDAKETIYELEDGELKSTEKFAEMIFVRGGLVTLVTTPEDE</sequence>
<gene>
    <name evidence="2" type="primary">LSM3</name>
    <name evidence="2" type="ORF">FIM1_3268</name>
</gene>
<dbReference type="InterPro" id="IPR040002">
    <property type="entry name" value="Sm-like_LSM3"/>
</dbReference>
<dbReference type="PROSITE" id="PS52002">
    <property type="entry name" value="SM"/>
    <property type="match status" value="1"/>
</dbReference>
<dbReference type="Pfam" id="PF01423">
    <property type="entry name" value="LSM"/>
    <property type="match status" value="1"/>
</dbReference>
<dbReference type="EMBL" id="CP015058">
    <property type="protein sequence ID" value="QGN16554.1"/>
    <property type="molecule type" value="Genomic_DNA"/>
</dbReference>
<dbReference type="Gene3D" id="2.30.30.100">
    <property type="match status" value="1"/>
</dbReference>
<dbReference type="SMART" id="SM00651">
    <property type="entry name" value="Sm"/>
    <property type="match status" value="1"/>
</dbReference>
<proteinExistence type="predicted"/>
<dbReference type="Proteomes" id="UP000422736">
    <property type="component" value="Chromosome 5"/>
</dbReference>
<accession>A0ABX6EXT7</accession>
<reference evidence="2 3" key="2">
    <citation type="submission" date="2019-11" db="EMBL/GenBank/DDBJ databases">
        <authorList>
            <person name="Lu H."/>
        </authorList>
    </citation>
    <scope>NUCLEOTIDE SEQUENCE [LARGE SCALE GENOMIC DNA]</scope>
    <source>
        <strain evidence="2 3">FIM1</strain>
    </source>
</reference>
<protein>
    <submittedName>
        <fullName evidence="2">U6 snRNA-associated Sm-like protein LSm3</fullName>
    </submittedName>
</protein>